<dbReference type="Pfam" id="PF08352">
    <property type="entry name" value="oligo_HPY"/>
    <property type="match status" value="1"/>
</dbReference>
<dbReference type="AlphaFoldDB" id="A0A0U2YLX9"/>
<keyword evidence="4" id="KW-0067">ATP-binding</keyword>
<dbReference type="InterPro" id="IPR003439">
    <property type="entry name" value="ABC_transporter-like_ATP-bd"/>
</dbReference>
<dbReference type="GO" id="GO:0015833">
    <property type="term" value="P:peptide transport"/>
    <property type="evidence" value="ECO:0007669"/>
    <property type="project" value="InterPro"/>
</dbReference>
<keyword evidence="7" id="KW-1185">Reference proteome</keyword>
<dbReference type="NCBIfam" id="TIGR01727">
    <property type="entry name" value="oligo_HPY"/>
    <property type="match status" value="1"/>
</dbReference>
<dbReference type="PANTHER" id="PTHR43776">
    <property type="entry name" value="TRANSPORT ATP-BINDING PROTEIN"/>
    <property type="match status" value="1"/>
</dbReference>
<evidence type="ECO:0000259" key="5">
    <source>
        <dbReference type="PROSITE" id="PS50893"/>
    </source>
</evidence>
<keyword evidence="3" id="KW-0547">Nucleotide-binding</keyword>
<dbReference type="OrthoDB" id="9802264at2"/>
<dbReference type="Gene3D" id="3.40.50.300">
    <property type="entry name" value="P-loop containing nucleotide triphosphate hydrolases"/>
    <property type="match status" value="1"/>
</dbReference>
<dbReference type="SUPFAM" id="SSF52540">
    <property type="entry name" value="P-loop containing nucleoside triphosphate hydrolases"/>
    <property type="match status" value="1"/>
</dbReference>
<dbReference type="CDD" id="cd03257">
    <property type="entry name" value="ABC_NikE_OppD_transporters"/>
    <property type="match status" value="1"/>
</dbReference>
<dbReference type="GO" id="GO:0055085">
    <property type="term" value="P:transmembrane transport"/>
    <property type="evidence" value="ECO:0007669"/>
    <property type="project" value="UniProtKB-ARBA"/>
</dbReference>
<dbReference type="InterPro" id="IPR017871">
    <property type="entry name" value="ABC_transporter-like_CS"/>
</dbReference>
<accession>A0A0U2YLX9</accession>
<dbReference type="GO" id="GO:0005524">
    <property type="term" value="F:ATP binding"/>
    <property type="evidence" value="ECO:0007669"/>
    <property type="project" value="UniProtKB-KW"/>
</dbReference>
<dbReference type="FunFam" id="3.40.50.300:FF:000016">
    <property type="entry name" value="Oligopeptide ABC transporter ATP-binding component"/>
    <property type="match status" value="1"/>
</dbReference>
<dbReference type="PROSITE" id="PS00211">
    <property type="entry name" value="ABC_TRANSPORTER_1"/>
    <property type="match status" value="1"/>
</dbReference>
<feature type="domain" description="ABC transporter" evidence="5">
    <location>
        <begin position="7"/>
        <end position="254"/>
    </location>
</feature>
<dbReference type="PROSITE" id="PS50893">
    <property type="entry name" value="ABC_TRANSPORTER_2"/>
    <property type="match status" value="1"/>
</dbReference>
<evidence type="ECO:0000313" key="7">
    <source>
        <dbReference type="Proteomes" id="UP000067683"/>
    </source>
</evidence>
<comment type="similarity">
    <text evidence="1">Belongs to the ABC transporter superfamily.</text>
</comment>
<evidence type="ECO:0000256" key="3">
    <source>
        <dbReference type="ARBA" id="ARBA00022741"/>
    </source>
</evidence>
<evidence type="ECO:0000256" key="4">
    <source>
        <dbReference type="ARBA" id="ARBA00022840"/>
    </source>
</evidence>
<dbReference type="InterPro" id="IPR003593">
    <property type="entry name" value="AAA+_ATPase"/>
</dbReference>
<dbReference type="NCBIfam" id="NF008453">
    <property type="entry name" value="PRK11308.1"/>
    <property type="match status" value="1"/>
</dbReference>
<gene>
    <name evidence="6" type="ORF">AUC31_10650</name>
</gene>
<evidence type="ECO:0000256" key="1">
    <source>
        <dbReference type="ARBA" id="ARBA00005417"/>
    </source>
</evidence>
<dbReference type="Proteomes" id="UP000067683">
    <property type="component" value="Chromosome"/>
</dbReference>
<dbReference type="KEGG" id="prt:AUC31_10650"/>
<sequence>MSALLDIKGLHVHFPVKKGLLQRDKSYVKALNGIDLQVQKGETLGIVGESGCGKSTLARSIVGLQQPTAGEILFHGKDYAEASAKELHDMRRNVQMIFQDPYTSLNPRMKIGDSVAAPLKAYKKTERLESRVKELLELVGLNPDTHYNKLPHEFSGGQRQRVGIARALALEPELLICDEPVSALDVSVQAQVINLLQDLQKQLGLTYVFIAHDLSVINHLADRVAVMYLGKVMEKSERGAFHTKVQHPYTQSLLSAVPVPDPLLERGRERIVLKGELPSPANPPSGCVFHTRCPMATERCKNEVPALEPRGLSGQEVACFYPLVEKQPADAAKDPLLV</sequence>
<dbReference type="STRING" id="200991.AUC31_10650"/>
<evidence type="ECO:0000256" key="2">
    <source>
        <dbReference type="ARBA" id="ARBA00022448"/>
    </source>
</evidence>
<dbReference type="InterPro" id="IPR013563">
    <property type="entry name" value="Oligopep_ABC_C"/>
</dbReference>
<dbReference type="PANTHER" id="PTHR43776:SF7">
    <property type="entry name" value="D,D-DIPEPTIDE TRANSPORT ATP-BINDING PROTEIN DDPF-RELATED"/>
    <property type="match status" value="1"/>
</dbReference>
<dbReference type="SMART" id="SM00382">
    <property type="entry name" value="AAA"/>
    <property type="match status" value="1"/>
</dbReference>
<dbReference type="EMBL" id="CP013659">
    <property type="protein sequence ID" value="ALS75626.1"/>
    <property type="molecule type" value="Genomic_DNA"/>
</dbReference>
<organism evidence="6 7">
    <name type="scientific">Planococcus rifietoensis</name>
    <dbReference type="NCBI Taxonomy" id="200991"/>
    <lineage>
        <taxon>Bacteria</taxon>
        <taxon>Bacillati</taxon>
        <taxon>Bacillota</taxon>
        <taxon>Bacilli</taxon>
        <taxon>Bacillales</taxon>
        <taxon>Caryophanaceae</taxon>
        <taxon>Planococcus</taxon>
    </lineage>
</organism>
<evidence type="ECO:0000313" key="6">
    <source>
        <dbReference type="EMBL" id="ALS75626.1"/>
    </source>
</evidence>
<name>A0A0U2YLX9_9BACL</name>
<dbReference type="RefSeq" id="WP_058382329.1">
    <property type="nucleotide sequence ID" value="NZ_CP013659.2"/>
</dbReference>
<dbReference type="InterPro" id="IPR050319">
    <property type="entry name" value="ABC_transp_ATP-bind"/>
</dbReference>
<dbReference type="Pfam" id="PF00005">
    <property type="entry name" value="ABC_tran"/>
    <property type="match status" value="1"/>
</dbReference>
<dbReference type="GO" id="GO:0016887">
    <property type="term" value="F:ATP hydrolysis activity"/>
    <property type="evidence" value="ECO:0007669"/>
    <property type="project" value="InterPro"/>
</dbReference>
<protein>
    <submittedName>
        <fullName evidence="6">Peptide ABC transporter substrate-binding protein</fullName>
    </submittedName>
</protein>
<reference evidence="6" key="1">
    <citation type="submission" date="2016-01" db="EMBL/GenBank/DDBJ databases">
        <title>Complete genome of Planococcus rifietoensis type strain M8.</title>
        <authorList>
            <person name="See-Too W.S."/>
        </authorList>
    </citation>
    <scope>NUCLEOTIDE SEQUENCE [LARGE SCALE GENOMIC DNA]</scope>
    <source>
        <strain evidence="6">M8</strain>
    </source>
</reference>
<proteinExistence type="inferred from homology"/>
<keyword evidence="2" id="KW-0813">Transport</keyword>
<dbReference type="InterPro" id="IPR027417">
    <property type="entry name" value="P-loop_NTPase"/>
</dbReference>